<keyword evidence="3" id="KW-1185">Reference proteome</keyword>
<dbReference type="RefSeq" id="WP_379807501.1">
    <property type="nucleotide sequence ID" value="NZ_JBHUOL010000018.1"/>
</dbReference>
<evidence type="ECO:0000259" key="1">
    <source>
        <dbReference type="Pfam" id="PF15542"/>
    </source>
</evidence>
<gene>
    <name evidence="2" type="ORF">ACFSX9_10760</name>
</gene>
<dbReference type="Proteomes" id="UP001597549">
    <property type="component" value="Unassembled WGS sequence"/>
</dbReference>
<sequence>MSADAQKLLYNYHSRNVNSSRVISETKVKVDFGEVIGSTKAVDKVMTETTSGIIHSGKNGAYIVPGLPDSF</sequence>
<accession>A0ABW5Z8K6</accession>
<reference evidence="3" key="1">
    <citation type="journal article" date="2019" name="Int. J. Syst. Evol. Microbiol.">
        <title>The Global Catalogue of Microorganisms (GCM) 10K type strain sequencing project: providing services to taxonomists for standard genome sequencing and annotation.</title>
        <authorList>
            <consortium name="The Broad Institute Genomics Platform"/>
            <consortium name="The Broad Institute Genome Sequencing Center for Infectious Disease"/>
            <person name="Wu L."/>
            <person name="Ma J."/>
        </authorList>
    </citation>
    <scope>NUCLEOTIDE SEQUENCE [LARGE SCALE GENOMIC DNA]</scope>
    <source>
        <strain evidence="3">KCTC 52644</strain>
    </source>
</reference>
<protein>
    <submittedName>
        <fullName evidence="2">Polymorphic toxin type 50 domain-containing protein</fullName>
    </submittedName>
</protein>
<name>A0ABW5Z8K6_9FLAO</name>
<dbReference type="InterPro" id="IPR029100">
    <property type="entry name" value="Ntox50"/>
</dbReference>
<evidence type="ECO:0000313" key="3">
    <source>
        <dbReference type="Proteomes" id="UP001597549"/>
    </source>
</evidence>
<dbReference type="EMBL" id="JBHUOL010000018">
    <property type="protein sequence ID" value="MFD2909209.1"/>
    <property type="molecule type" value="Genomic_DNA"/>
</dbReference>
<feature type="domain" description="Bacterial toxin 50" evidence="1">
    <location>
        <begin position="3"/>
        <end position="65"/>
    </location>
</feature>
<proteinExistence type="predicted"/>
<dbReference type="Pfam" id="PF15542">
    <property type="entry name" value="Ntox50"/>
    <property type="match status" value="1"/>
</dbReference>
<comment type="caution">
    <text evidence="2">The sequence shown here is derived from an EMBL/GenBank/DDBJ whole genome shotgun (WGS) entry which is preliminary data.</text>
</comment>
<evidence type="ECO:0000313" key="2">
    <source>
        <dbReference type="EMBL" id="MFD2909209.1"/>
    </source>
</evidence>
<organism evidence="2 3">
    <name type="scientific">Flavobacterium ardleyense</name>
    <dbReference type="NCBI Taxonomy" id="2038737"/>
    <lineage>
        <taxon>Bacteria</taxon>
        <taxon>Pseudomonadati</taxon>
        <taxon>Bacteroidota</taxon>
        <taxon>Flavobacteriia</taxon>
        <taxon>Flavobacteriales</taxon>
        <taxon>Flavobacteriaceae</taxon>
        <taxon>Flavobacterium</taxon>
    </lineage>
</organism>